<protein>
    <submittedName>
        <fullName evidence="1">Xylulokinase</fullName>
    </submittedName>
</protein>
<feature type="non-terminal residue" evidence="1">
    <location>
        <position position="259"/>
    </location>
</feature>
<comment type="caution">
    <text evidence="1">The sequence shown here is derived from an EMBL/GenBank/DDBJ whole genome shotgun (WGS) entry which is preliminary data.</text>
</comment>
<proteinExistence type="predicted"/>
<gene>
    <name evidence="1" type="ORF">LEA_21007</name>
</gene>
<dbReference type="EMBL" id="AJWY01014453">
    <property type="protein sequence ID" value="EKC43709.1"/>
    <property type="molecule type" value="Genomic_DNA"/>
</dbReference>
<sequence>GTSVFAMIVLEKALKNVHTEIDLVTTPSGEAVAMAHCNNCTSDLNAWVNLFEEFANTYYNKESQNAITDVSHGLGIFERLRMEIEHYLMAACFHVQRTQNIVHSAQLSRLSINRSRPARIVNLREYDHAALARLHLVSQVVRLILRHLHHRSIILLHALRQLFLEFGISHSHMSEVHLAHAIDFLVGIVHILHLIYEPCIAVGIRILNRNGLSALQRHDEVFGIQHVQYRIDTVAVHLGHIAACSSYRLHRLLHLRSDM</sequence>
<organism evidence="1">
    <name type="scientific">human gut metagenome</name>
    <dbReference type="NCBI Taxonomy" id="408170"/>
    <lineage>
        <taxon>unclassified sequences</taxon>
        <taxon>metagenomes</taxon>
        <taxon>organismal metagenomes</taxon>
    </lineage>
</organism>
<dbReference type="AlphaFoldDB" id="K1RJ94"/>
<dbReference type="GO" id="GO:0016301">
    <property type="term" value="F:kinase activity"/>
    <property type="evidence" value="ECO:0007669"/>
    <property type="project" value="UniProtKB-KW"/>
</dbReference>
<reference evidence="1" key="1">
    <citation type="journal article" date="2013" name="Environ. Microbiol.">
        <title>Microbiota from the distal guts of lean and obese adolescents exhibit partial functional redundancy besides clear differences in community structure.</title>
        <authorList>
            <person name="Ferrer M."/>
            <person name="Ruiz A."/>
            <person name="Lanza F."/>
            <person name="Haange S.B."/>
            <person name="Oberbach A."/>
            <person name="Till H."/>
            <person name="Bargiela R."/>
            <person name="Campoy C."/>
            <person name="Segura M.T."/>
            <person name="Richter M."/>
            <person name="von Bergen M."/>
            <person name="Seifert J."/>
            <person name="Suarez A."/>
        </authorList>
    </citation>
    <scope>NUCLEOTIDE SEQUENCE</scope>
</reference>
<name>K1RJ94_9ZZZZ</name>
<evidence type="ECO:0000313" key="1">
    <source>
        <dbReference type="EMBL" id="EKC43709.1"/>
    </source>
</evidence>
<keyword evidence="1" id="KW-0808">Transferase</keyword>
<feature type="non-terminal residue" evidence="1">
    <location>
        <position position="1"/>
    </location>
</feature>
<keyword evidence="1" id="KW-0418">Kinase</keyword>
<accession>K1RJ94</accession>